<name>I2GTY7_9BACT</name>
<evidence type="ECO:0000313" key="3">
    <source>
        <dbReference type="Proteomes" id="UP000009309"/>
    </source>
</evidence>
<geneLocation type="plasmid" evidence="2 3">
    <name>pFLIM01</name>
</geneLocation>
<gene>
    <name evidence="2" type="ORF">BN8_p06779</name>
</gene>
<keyword evidence="2" id="KW-0614">Plasmid</keyword>
<evidence type="ECO:0000313" key="2">
    <source>
        <dbReference type="EMBL" id="CCH57588.1"/>
    </source>
</evidence>
<dbReference type="EMBL" id="HE805916">
    <property type="protein sequence ID" value="CCH57588.1"/>
    <property type="molecule type" value="Genomic_DNA"/>
</dbReference>
<dbReference type="AlphaFoldDB" id="I2GTY7"/>
<proteinExistence type="predicted"/>
<keyword evidence="3" id="KW-1185">Reference proteome</keyword>
<reference evidence="2 3" key="1">
    <citation type="journal article" date="2012" name="J. Bacteriol.">
        <title>Genome Sequence of the Filamentous Bacterium Fibrisoma limi BUZ 3T.</title>
        <authorList>
            <person name="Filippini M."/>
            <person name="Qi W."/>
            <person name="Jaenicke S."/>
            <person name="Goesmann A."/>
            <person name="Smits T.H."/>
            <person name="Bagheri H.C."/>
        </authorList>
    </citation>
    <scope>NUCLEOTIDE SEQUENCE [LARGE SCALE GENOMIC DNA]</scope>
    <source>
        <strain evidence="3">BUZ 3T</strain>
        <plasmid evidence="2 3">pFLIM01</plasmid>
    </source>
</reference>
<sequence>MVIRLTVGAQIGGALRYNEQKVVQKQAHVLSATGFANNDLAEKNRAYATSVLECQARKNANIKKPTLHFSLSLHPSEQVSDEKFKVMAHQFMAEMGYQNQPYVVYRHHDTAHPHIHIVTTCVNETGNKINDSHIKRRTNSVRQKLELRFGLIKAQGRGKKKIAQQAQTIAQQQAQTLNPERLQKTGGFEKKDQLEAILRQTFQQATFNSLDEYRALLKKQHVRTVLHQSTVAGKTIRGISYQFTDETGKPETPRIKASEIGAWATWKEIEKQFGQSGQPKEQSQPNQLNAEQYKALASILSELVREYKKEQRIYYESALIEGFPTSVMRDRLWVLTKESLIEQQVSEAVKRFEEYKRAQLAEIIRKEQVSFIRTMETYAKIAGEIQGSSQDKHNFFTALSVTLTADGLLSSPTNRHLVYQIEPALYDRIKTDEGADLKIPKIYSRGERAVMLLSESGKAFRESYYDVRSEHLEGILTSDRMSAIHAQLNANYVARLAIDGPVTGVDLIRYYYQRGILIDAQPTVTDKAEKTSAYRIRYKDAPAQAAVEPSRSFEKQIQHLNLTHWHNGLSTEAGRYMVALAQLIDQTRDTNGISTDLTYLRERIQQRDPALAKLSYDDLVSELEKRSLNGNGWIKQLDQETKQEPGAYMNESAINAQLVDIRAADVLGYEQTGKFKHVGRGIKKRSKGREL</sequence>
<dbReference type="Proteomes" id="UP000009309">
    <property type="component" value="Plasmid pFLIM01"/>
</dbReference>
<dbReference type="RefSeq" id="WP_015056923.1">
    <property type="nucleotide sequence ID" value="NC_019017.1"/>
</dbReference>
<feature type="domain" description="MobA/VirD2-like nuclease" evidence="1">
    <location>
        <begin position="17"/>
        <end position="151"/>
    </location>
</feature>
<organism evidence="2 3">
    <name type="scientific">Fibrisoma limi BUZ 3</name>
    <dbReference type="NCBI Taxonomy" id="1185876"/>
    <lineage>
        <taxon>Bacteria</taxon>
        <taxon>Pseudomonadati</taxon>
        <taxon>Bacteroidota</taxon>
        <taxon>Cytophagia</taxon>
        <taxon>Cytophagales</taxon>
        <taxon>Spirosomataceae</taxon>
        <taxon>Fibrisoma</taxon>
    </lineage>
</organism>
<dbReference type="InterPro" id="IPR005094">
    <property type="entry name" value="Endonuclease_MobA/VirD2"/>
</dbReference>
<dbReference type="Pfam" id="PF03432">
    <property type="entry name" value="Relaxase"/>
    <property type="match status" value="1"/>
</dbReference>
<dbReference type="OrthoDB" id="915634at2"/>
<accession>I2GTY7</accession>
<protein>
    <submittedName>
        <fullName evidence="2">Relaxase/mobilization nuclease family protein</fullName>
    </submittedName>
</protein>
<evidence type="ECO:0000259" key="1">
    <source>
        <dbReference type="Pfam" id="PF03432"/>
    </source>
</evidence>